<dbReference type="InParanoid" id="A0A2J6TDX3"/>
<reference evidence="2 3" key="1">
    <citation type="submission" date="2016-04" db="EMBL/GenBank/DDBJ databases">
        <title>A degradative enzymes factory behind the ericoid mycorrhizal symbiosis.</title>
        <authorList>
            <consortium name="DOE Joint Genome Institute"/>
            <person name="Martino E."/>
            <person name="Morin E."/>
            <person name="Grelet G."/>
            <person name="Kuo A."/>
            <person name="Kohler A."/>
            <person name="Daghino S."/>
            <person name="Barry K."/>
            <person name="Choi C."/>
            <person name="Cichocki N."/>
            <person name="Clum A."/>
            <person name="Copeland A."/>
            <person name="Hainaut M."/>
            <person name="Haridas S."/>
            <person name="Labutti K."/>
            <person name="Lindquist E."/>
            <person name="Lipzen A."/>
            <person name="Khouja H.-R."/>
            <person name="Murat C."/>
            <person name="Ohm R."/>
            <person name="Olson A."/>
            <person name="Spatafora J."/>
            <person name="Veneault-Fourrey C."/>
            <person name="Henrissat B."/>
            <person name="Grigoriev I."/>
            <person name="Martin F."/>
            <person name="Perotto S."/>
        </authorList>
    </citation>
    <scope>NUCLEOTIDE SEQUENCE [LARGE SCALE GENOMIC DNA]</scope>
    <source>
        <strain evidence="2 3">E</strain>
    </source>
</reference>
<dbReference type="CDD" id="cd06588">
    <property type="entry name" value="PhnB_like"/>
    <property type="match status" value="1"/>
</dbReference>
<keyword evidence="3" id="KW-1185">Reference proteome</keyword>
<keyword evidence="2" id="KW-0808">Transferase</keyword>
<feature type="domain" description="PhnB-like" evidence="1">
    <location>
        <begin position="4"/>
        <end position="123"/>
    </location>
</feature>
<dbReference type="RefSeq" id="XP_024738135.1">
    <property type="nucleotide sequence ID" value="XM_024879951.1"/>
</dbReference>
<dbReference type="InterPro" id="IPR029068">
    <property type="entry name" value="Glyas_Bleomycin-R_OHBP_Dase"/>
</dbReference>
<dbReference type="GeneID" id="36588028"/>
<dbReference type="Gene3D" id="3.10.180.10">
    <property type="entry name" value="2,3-Dihydroxybiphenyl 1,2-Dioxygenase, domain 1"/>
    <property type="match status" value="1"/>
</dbReference>
<gene>
    <name evidence="2" type="ORF">K444DRAFT_611491</name>
</gene>
<evidence type="ECO:0000313" key="3">
    <source>
        <dbReference type="Proteomes" id="UP000235371"/>
    </source>
</evidence>
<name>A0A2J6TDX3_9HELO</name>
<sequence length="163" mass="18075">MLSQITPCLWFDGQADEAAKFYTSLFKDGKVTRTQYYGEAGKEIHGQEPGSVLTVEFELNGQNFVAMNGGPLFKFNEAISFQIECEDQEELNHYWQKLSDGGDPAKQQCGWLGDKYGVSWQVVPKVLGGMLSDPDTAKSQRAFTALMGMKKIDIAALKTAYEG</sequence>
<proteinExistence type="predicted"/>
<dbReference type="STRING" id="1095630.A0A2J6TDX3"/>
<dbReference type="AlphaFoldDB" id="A0A2J6TDX3"/>
<dbReference type="GO" id="GO:0008168">
    <property type="term" value="F:methyltransferase activity"/>
    <property type="evidence" value="ECO:0007669"/>
    <property type="project" value="UniProtKB-KW"/>
</dbReference>
<evidence type="ECO:0000313" key="2">
    <source>
        <dbReference type="EMBL" id="PMD61231.1"/>
    </source>
</evidence>
<dbReference type="SUPFAM" id="SSF54593">
    <property type="entry name" value="Glyoxalase/Bleomycin resistance protein/Dihydroxybiphenyl dioxygenase"/>
    <property type="match status" value="1"/>
</dbReference>
<dbReference type="EMBL" id="KZ613786">
    <property type="protein sequence ID" value="PMD61231.1"/>
    <property type="molecule type" value="Genomic_DNA"/>
</dbReference>
<accession>A0A2J6TDX3</accession>
<dbReference type="Pfam" id="PF06983">
    <property type="entry name" value="3-dmu-9_3-mt"/>
    <property type="match status" value="1"/>
</dbReference>
<dbReference type="Proteomes" id="UP000235371">
    <property type="component" value="Unassembled WGS sequence"/>
</dbReference>
<keyword evidence="2" id="KW-0489">Methyltransferase</keyword>
<dbReference type="PANTHER" id="PTHR33990:SF2">
    <property type="entry name" value="PHNB-LIKE DOMAIN-CONTAINING PROTEIN"/>
    <property type="match status" value="1"/>
</dbReference>
<protein>
    <submittedName>
        <fullName evidence="2">3-demethylubiquinone-9 3-methyltransferase</fullName>
    </submittedName>
</protein>
<keyword evidence="2" id="KW-0830">Ubiquinone</keyword>
<dbReference type="PIRSF" id="PIRSF021700">
    <property type="entry name" value="3_dmu_93_MTrfase"/>
    <property type="match status" value="1"/>
</dbReference>
<dbReference type="InterPro" id="IPR009725">
    <property type="entry name" value="3_dmu_93_MTrfase"/>
</dbReference>
<evidence type="ECO:0000259" key="1">
    <source>
        <dbReference type="Pfam" id="PF06983"/>
    </source>
</evidence>
<organism evidence="2 3">
    <name type="scientific">Hyaloscypha bicolor E</name>
    <dbReference type="NCBI Taxonomy" id="1095630"/>
    <lineage>
        <taxon>Eukaryota</taxon>
        <taxon>Fungi</taxon>
        <taxon>Dikarya</taxon>
        <taxon>Ascomycota</taxon>
        <taxon>Pezizomycotina</taxon>
        <taxon>Leotiomycetes</taxon>
        <taxon>Helotiales</taxon>
        <taxon>Hyaloscyphaceae</taxon>
        <taxon>Hyaloscypha</taxon>
        <taxon>Hyaloscypha bicolor</taxon>
    </lineage>
</organism>
<dbReference type="GO" id="GO:0032259">
    <property type="term" value="P:methylation"/>
    <property type="evidence" value="ECO:0007669"/>
    <property type="project" value="UniProtKB-KW"/>
</dbReference>
<dbReference type="OrthoDB" id="10255422at2759"/>
<dbReference type="InterPro" id="IPR028973">
    <property type="entry name" value="PhnB-like"/>
</dbReference>
<dbReference type="PANTHER" id="PTHR33990">
    <property type="entry name" value="PROTEIN YJDN-RELATED"/>
    <property type="match status" value="1"/>
</dbReference>